<dbReference type="AlphaFoldDB" id="A0AAD8A1S0"/>
<evidence type="ECO:0000256" key="3">
    <source>
        <dbReference type="ARBA" id="ARBA00010091"/>
    </source>
</evidence>
<keyword evidence="6" id="KW-0206">Cytoskeleton</keyword>
<feature type="region of interest" description="Disordered" evidence="8">
    <location>
        <begin position="141"/>
        <end position="160"/>
    </location>
</feature>
<evidence type="ECO:0000256" key="4">
    <source>
        <dbReference type="ARBA" id="ARBA00022490"/>
    </source>
</evidence>
<evidence type="ECO:0000256" key="1">
    <source>
        <dbReference type="ARBA" id="ARBA00004114"/>
    </source>
</evidence>
<keyword evidence="11" id="KW-1185">Reference proteome</keyword>
<organism evidence="10 11">
    <name type="scientific">Diploptera punctata</name>
    <name type="common">Pacific beetle cockroach</name>
    <dbReference type="NCBI Taxonomy" id="6984"/>
    <lineage>
        <taxon>Eukaryota</taxon>
        <taxon>Metazoa</taxon>
        <taxon>Ecdysozoa</taxon>
        <taxon>Arthropoda</taxon>
        <taxon>Hexapoda</taxon>
        <taxon>Insecta</taxon>
        <taxon>Pterygota</taxon>
        <taxon>Neoptera</taxon>
        <taxon>Polyneoptera</taxon>
        <taxon>Dictyoptera</taxon>
        <taxon>Blattodea</taxon>
        <taxon>Blaberoidea</taxon>
        <taxon>Blaberidae</taxon>
        <taxon>Diplopterinae</taxon>
        <taxon>Diploptera</taxon>
    </lineage>
</organism>
<dbReference type="InterPro" id="IPR027918">
    <property type="entry name" value="HYLS1_C_dom"/>
</dbReference>
<evidence type="ECO:0000256" key="2">
    <source>
        <dbReference type="ARBA" id="ARBA00004138"/>
    </source>
</evidence>
<sequence length="241" mass="27531">MAITLDPKEVKAHLHRLGYSNITSEQLREFIKDLKKLIKYDQRISCPCRESTKNSGSSYIDTTPETFQTSNSISSHSGAGKNIPQRPKSSHSCNKNILKISANSGDLENGDYRHDRSRQVYDHACSKDVADANRICTKISKQKENQKTRSKENLQEASKPKSSFIKPWNLNCGLQPGTVKRCDPVLLYKYYQDIWKQQKVPGENSHSDLRWCIREQMLGTDPHPRPVSQASSIGMRLRRRV</sequence>
<keyword evidence="4" id="KW-0963">Cytoplasm</keyword>
<evidence type="ECO:0000313" key="10">
    <source>
        <dbReference type="EMBL" id="KAJ9590793.1"/>
    </source>
</evidence>
<accession>A0AAD8A1S0</accession>
<evidence type="ECO:0000256" key="5">
    <source>
        <dbReference type="ARBA" id="ARBA00022794"/>
    </source>
</evidence>
<gene>
    <name evidence="10" type="ORF">L9F63_016179</name>
</gene>
<proteinExistence type="inferred from homology"/>
<keyword evidence="7" id="KW-0966">Cell projection</keyword>
<dbReference type="Proteomes" id="UP001233999">
    <property type="component" value="Unassembled WGS sequence"/>
</dbReference>
<evidence type="ECO:0000256" key="6">
    <source>
        <dbReference type="ARBA" id="ARBA00023212"/>
    </source>
</evidence>
<evidence type="ECO:0000313" key="11">
    <source>
        <dbReference type="Proteomes" id="UP001233999"/>
    </source>
</evidence>
<feature type="domain" description="Centriolar and ciliogenesis-associated protein HYLS1 C-terminal" evidence="9">
    <location>
        <begin position="179"/>
        <end position="226"/>
    </location>
</feature>
<reference evidence="10" key="2">
    <citation type="submission" date="2023-05" db="EMBL/GenBank/DDBJ databases">
        <authorList>
            <person name="Fouks B."/>
        </authorList>
    </citation>
    <scope>NUCLEOTIDE SEQUENCE</scope>
    <source>
        <strain evidence="10">Stay&amp;Tobe</strain>
        <tissue evidence="10">Testes</tissue>
    </source>
</reference>
<feature type="region of interest" description="Disordered" evidence="8">
    <location>
        <begin position="222"/>
        <end position="241"/>
    </location>
</feature>
<feature type="compositionally biased region" description="Basic and acidic residues" evidence="8">
    <location>
        <begin position="141"/>
        <end position="154"/>
    </location>
</feature>
<dbReference type="PANTHER" id="PTHR34174:SF1">
    <property type="entry name" value="CENTRIOLAR AND CILIOGENESIS-ASSOCIATED PROTEIN HYLS1"/>
    <property type="match status" value="1"/>
</dbReference>
<comment type="caution">
    <text evidence="10">The sequence shown here is derived from an EMBL/GenBank/DDBJ whole genome shotgun (WGS) entry which is preliminary data.</text>
</comment>
<dbReference type="EMBL" id="JASPKZ010004195">
    <property type="protein sequence ID" value="KAJ9590793.1"/>
    <property type="molecule type" value="Genomic_DNA"/>
</dbReference>
<dbReference type="GO" id="GO:0097730">
    <property type="term" value="C:non-motile cilium"/>
    <property type="evidence" value="ECO:0007669"/>
    <property type="project" value="TreeGrafter"/>
</dbReference>
<dbReference type="Pfam" id="PF15311">
    <property type="entry name" value="HYLS1_C"/>
    <property type="match status" value="1"/>
</dbReference>
<dbReference type="PANTHER" id="PTHR34174">
    <property type="entry name" value="HYDROLETHALUS SYNDROME PROTEIN 1"/>
    <property type="match status" value="1"/>
</dbReference>
<name>A0AAD8A1S0_DIPPU</name>
<protein>
    <recommendedName>
        <fullName evidence="9">Centriolar and ciliogenesis-associated protein HYLS1 C-terminal domain-containing protein</fullName>
    </recommendedName>
</protein>
<evidence type="ECO:0000259" key="9">
    <source>
        <dbReference type="Pfam" id="PF15311"/>
    </source>
</evidence>
<evidence type="ECO:0000256" key="7">
    <source>
        <dbReference type="ARBA" id="ARBA00023273"/>
    </source>
</evidence>
<evidence type="ECO:0000256" key="8">
    <source>
        <dbReference type="SAM" id="MobiDB-lite"/>
    </source>
</evidence>
<comment type="subcellular location">
    <subcellularLocation>
        <location evidence="2">Cell projection</location>
        <location evidence="2">Cilium</location>
    </subcellularLocation>
    <subcellularLocation>
        <location evidence="1">Cytoplasm</location>
        <location evidence="1">Cytoskeleton</location>
        <location evidence="1">Microtubule organizing center</location>
        <location evidence="1">Centrosome</location>
        <location evidence="1">Centriole</location>
    </subcellularLocation>
</comment>
<feature type="compositionally biased region" description="Polar residues" evidence="8">
    <location>
        <begin position="53"/>
        <end position="77"/>
    </location>
</feature>
<dbReference type="GO" id="GO:0005814">
    <property type="term" value="C:centriole"/>
    <property type="evidence" value="ECO:0007669"/>
    <property type="project" value="UniProtKB-SubCell"/>
</dbReference>
<dbReference type="GO" id="GO:0060271">
    <property type="term" value="P:cilium assembly"/>
    <property type="evidence" value="ECO:0007669"/>
    <property type="project" value="TreeGrafter"/>
</dbReference>
<reference evidence="10" key="1">
    <citation type="journal article" date="2023" name="IScience">
        <title>Live-bearing cockroach genome reveals convergent evolutionary mechanisms linked to viviparity in insects and beyond.</title>
        <authorList>
            <person name="Fouks B."/>
            <person name="Harrison M.C."/>
            <person name="Mikhailova A.A."/>
            <person name="Marchal E."/>
            <person name="English S."/>
            <person name="Carruthers M."/>
            <person name="Jennings E.C."/>
            <person name="Chiamaka E.L."/>
            <person name="Frigard R.A."/>
            <person name="Pippel M."/>
            <person name="Attardo G.M."/>
            <person name="Benoit J.B."/>
            <person name="Bornberg-Bauer E."/>
            <person name="Tobe S.S."/>
        </authorList>
    </citation>
    <scope>NUCLEOTIDE SEQUENCE</scope>
    <source>
        <strain evidence="10">Stay&amp;Tobe</strain>
    </source>
</reference>
<dbReference type="InterPro" id="IPR052319">
    <property type="entry name" value="Centriolar_ciliogenesis_assoc"/>
</dbReference>
<comment type="similarity">
    <text evidence="3">Belongs to the HYLS1 family.</text>
</comment>
<keyword evidence="5" id="KW-0970">Cilium biogenesis/degradation</keyword>
<feature type="region of interest" description="Disordered" evidence="8">
    <location>
        <begin position="52"/>
        <end position="92"/>
    </location>
</feature>